<keyword evidence="5" id="KW-0804">Transcription</keyword>
<gene>
    <name evidence="10" type="ORF">K466DRAFT_662938</name>
</gene>
<dbReference type="PANTHER" id="PTHR47659">
    <property type="entry name" value="ZN(II)2CYS6 TRANSCRIPTION FACTOR (EUROFUNG)-RELATED"/>
    <property type="match status" value="1"/>
</dbReference>
<evidence type="ECO:0000256" key="7">
    <source>
        <dbReference type="ARBA" id="ARBA00040903"/>
    </source>
</evidence>
<evidence type="ECO:0000313" key="11">
    <source>
        <dbReference type="Proteomes" id="UP000308197"/>
    </source>
</evidence>
<keyword evidence="2" id="KW-0862">Zinc</keyword>
<name>A0A5C3PG43_9APHY</name>
<evidence type="ECO:0000256" key="3">
    <source>
        <dbReference type="ARBA" id="ARBA00023015"/>
    </source>
</evidence>
<dbReference type="InterPro" id="IPR001138">
    <property type="entry name" value="Zn2Cys6_DnaBD"/>
</dbReference>
<dbReference type="GO" id="GO:0003677">
    <property type="term" value="F:DNA binding"/>
    <property type="evidence" value="ECO:0007669"/>
    <property type="project" value="UniProtKB-KW"/>
</dbReference>
<keyword evidence="4" id="KW-0238">DNA-binding</keyword>
<protein>
    <recommendedName>
        <fullName evidence="7">Transcription activator of gluconeogenesis ERT1</fullName>
    </recommendedName>
</protein>
<organism evidence="10 11">
    <name type="scientific">Polyporus arcularius HHB13444</name>
    <dbReference type="NCBI Taxonomy" id="1314778"/>
    <lineage>
        <taxon>Eukaryota</taxon>
        <taxon>Fungi</taxon>
        <taxon>Dikarya</taxon>
        <taxon>Basidiomycota</taxon>
        <taxon>Agaricomycotina</taxon>
        <taxon>Agaricomycetes</taxon>
        <taxon>Polyporales</taxon>
        <taxon>Polyporaceae</taxon>
        <taxon>Polyporus</taxon>
    </lineage>
</organism>
<evidence type="ECO:0000256" key="2">
    <source>
        <dbReference type="ARBA" id="ARBA00022833"/>
    </source>
</evidence>
<dbReference type="CDD" id="cd00067">
    <property type="entry name" value="GAL4"/>
    <property type="match status" value="1"/>
</dbReference>
<keyword evidence="1" id="KW-0479">Metal-binding</keyword>
<evidence type="ECO:0000256" key="6">
    <source>
        <dbReference type="ARBA" id="ARBA00023242"/>
    </source>
</evidence>
<keyword evidence="6" id="KW-0539">Nucleus</keyword>
<evidence type="ECO:0000256" key="1">
    <source>
        <dbReference type="ARBA" id="ARBA00022723"/>
    </source>
</evidence>
<keyword evidence="11" id="KW-1185">Reference proteome</keyword>
<evidence type="ECO:0000256" key="5">
    <source>
        <dbReference type="ARBA" id="ARBA00023163"/>
    </source>
</evidence>
<evidence type="ECO:0000256" key="8">
    <source>
        <dbReference type="SAM" id="MobiDB-lite"/>
    </source>
</evidence>
<dbReference type="InterPro" id="IPR050335">
    <property type="entry name" value="ERT1_acuK_gluconeogen_tf"/>
</dbReference>
<feature type="domain" description="Zn(2)-C6 fungal-type" evidence="9">
    <location>
        <begin position="103"/>
        <end position="130"/>
    </location>
</feature>
<dbReference type="PROSITE" id="PS00463">
    <property type="entry name" value="ZN2_CY6_FUNGAL_1"/>
    <property type="match status" value="1"/>
</dbReference>
<dbReference type="SMART" id="SM00066">
    <property type="entry name" value="GAL4"/>
    <property type="match status" value="1"/>
</dbReference>
<keyword evidence="3" id="KW-0805">Transcription regulation</keyword>
<sequence length="252" mass="27283">MMESQDHVLSPDSAGTLETKSVTTTPIMKLPGRKLLVVTTTHITSVVDDPLERTVFPTSDIPRLQQDNETAAAHVLSSDFTPFMPSQVVAERVDKSRNKVKNACAYCHEVRKTCEAVRPCQRCQVAGVECKDRARKKMPWNRGPKVGKNAARRAPRSSVSQTVLNTPGPATASTSALMLNSPGVVDPVYVGGPVETYMGHPIPQDAWNGLHTGPFFAHLGWAPPVEYTVYGAPLQGTAITHETFSGANDPQP</sequence>
<proteinExistence type="predicted"/>
<dbReference type="Proteomes" id="UP000308197">
    <property type="component" value="Unassembled WGS sequence"/>
</dbReference>
<reference evidence="10 11" key="1">
    <citation type="journal article" date="2019" name="Nat. Ecol. Evol.">
        <title>Megaphylogeny resolves global patterns of mushroom evolution.</title>
        <authorList>
            <person name="Varga T."/>
            <person name="Krizsan K."/>
            <person name="Foldi C."/>
            <person name="Dima B."/>
            <person name="Sanchez-Garcia M."/>
            <person name="Sanchez-Ramirez S."/>
            <person name="Szollosi G.J."/>
            <person name="Szarkandi J.G."/>
            <person name="Papp V."/>
            <person name="Albert L."/>
            <person name="Andreopoulos W."/>
            <person name="Angelini C."/>
            <person name="Antonin V."/>
            <person name="Barry K.W."/>
            <person name="Bougher N.L."/>
            <person name="Buchanan P."/>
            <person name="Buyck B."/>
            <person name="Bense V."/>
            <person name="Catcheside P."/>
            <person name="Chovatia M."/>
            <person name="Cooper J."/>
            <person name="Damon W."/>
            <person name="Desjardin D."/>
            <person name="Finy P."/>
            <person name="Geml J."/>
            <person name="Haridas S."/>
            <person name="Hughes K."/>
            <person name="Justo A."/>
            <person name="Karasinski D."/>
            <person name="Kautmanova I."/>
            <person name="Kiss B."/>
            <person name="Kocsube S."/>
            <person name="Kotiranta H."/>
            <person name="LaButti K.M."/>
            <person name="Lechner B.E."/>
            <person name="Liimatainen K."/>
            <person name="Lipzen A."/>
            <person name="Lukacs Z."/>
            <person name="Mihaltcheva S."/>
            <person name="Morgado L.N."/>
            <person name="Niskanen T."/>
            <person name="Noordeloos M.E."/>
            <person name="Ohm R.A."/>
            <person name="Ortiz-Santana B."/>
            <person name="Ovrebo C."/>
            <person name="Racz N."/>
            <person name="Riley R."/>
            <person name="Savchenko A."/>
            <person name="Shiryaev A."/>
            <person name="Soop K."/>
            <person name="Spirin V."/>
            <person name="Szebenyi C."/>
            <person name="Tomsovsky M."/>
            <person name="Tulloss R.E."/>
            <person name="Uehling J."/>
            <person name="Grigoriev I.V."/>
            <person name="Vagvolgyi C."/>
            <person name="Papp T."/>
            <person name="Martin F.M."/>
            <person name="Miettinen O."/>
            <person name="Hibbett D.S."/>
            <person name="Nagy L.G."/>
        </authorList>
    </citation>
    <scope>NUCLEOTIDE SEQUENCE [LARGE SCALE GENOMIC DNA]</scope>
    <source>
        <strain evidence="10 11">HHB13444</strain>
    </source>
</reference>
<evidence type="ECO:0000313" key="10">
    <source>
        <dbReference type="EMBL" id="TFK87558.1"/>
    </source>
</evidence>
<evidence type="ECO:0000259" key="9">
    <source>
        <dbReference type="PROSITE" id="PS00463"/>
    </source>
</evidence>
<dbReference type="AlphaFoldDB" id="A0A5C3PG43"/>
<dbReference type="EMBL" id="ML211148">
    <property type="protein sequence ID" value="TFK87558.1"/>
    <property type="molecule type" value="Genomic_DNA"/>
</dbReference>
<evidence type="ECO:0000256" key="4">
    <source>
        <dbReference type="ARBA" id="ARBA00023125"/>
    </source>
</evidence>
<dbReference type="GO" id="GO:0000981">
    <property type="term" value="F:DNA-binding transcription factor activity, RNA polymerase II-specific"/>
    <property type="evidence" value="ECO:0007669"/>
    <property type="project" value="InterPro"/>
</dbReference>
<dbReference type="PANTHER" id="PTHR47659:SF7">
    <property type="entry name" value="FUNGAL TRANSCRIPTIONAL REGULATORY PROTEIN, N-TERMINAL DOMAIN-CONTAINING PROTEIN"/>
    <property type="match status" value="1"/>
</dbReference>
<accession>A0A5C3PG43</accession>
<dbReference type="InterPro" id="IPR036864">
    <property type="entry name" value="Zn2-C6_fun-type_DNA-bd_sf"/>
</dbReference>
<feature type="region of interest" description="Disordered" evidence="8">
    <location>
        <begin position="139"/>
        <end position="166"/>
    </location>
</feature>
<dbReference type="GO" id="GO:0008270">
    <property type="term" value="F:zinc ion binding"/>
    <property type="evidence" value="ECO:0007669"/>
    <property type="project" value="InterPro"/>
</dbReference>
<dbReference type="InParanoid" id="A0A5C3PG43"/>
<dbReference type="SUPFAM" id="SSF57701">
    <property type="entry name" value="Zn2/Cys6 DNA-binding domain"/>
    <property type="match status" value="1"/>
</dbReference>